<accession>A0ABW4XPZ6</accession>
<dbReference type="InterPro" id="IPR036388">
    <property type="entry name" value="WH-like_DNA-bd_sf"/>
</dbReference>
<dbReference type="InterPro" id="IPR002481">
    <property type="entry name" value="FUR"/>
</dbReference>
<dbReference type="Gene3D" id="3.30.1490.190">
    <property type="match status" value="1"/>
</dbReference>
<keyword evidence="4" id="KW-0805">Transcription regulation</keyword>
<dbReference type="EMBL" id="JBHUHT010000027">
    <property type="protein sequence ID" value="MFD2097650.1"/>
    <property type="molecule type" value="Genomic_DNA"/>
</dbReference>
<sequence>MGRAEQVLAAAEQQCKQAGARLTDKRKQVLLALLHSNKALSAYEIADVCRELQGQTIPVMSVYRMLEFLEQEHLIHKLQLANKYVACAHICCKHKHGIPQFLICQRCGEVKELGADAAVVESLQRNIEAAGYHLASPQLELNCVCQSCLTGD</sequence>
<dbReference type="RefSeq" id="WP_345341790.1">
    <property type="nucleotide sequence ID" value="NZ_BAABLI010000031.1"/>
</dbReference>
<dbReference type="SUPFAM" id="SSF46785">
    <property type="entry name" value="Winged helix' DNA-binding domain"/>
    <property type="match status" value="1"/>
</dbReference>
<keyword evidence="5" id="KW-0238">DNA-binding</keyword>
<dbReference type="Proteomes" id="UP001597380">
    <property type="component" value="Unassembled WGS sequence"/>
</dbReference>
<organism evidence="8 9">
    <name type="scientific">Corallincola platygyrae</name>
    <dbReference type="NCBI Taxonomy" id="1193278"/>
    <lineage>
        <taxon>Bacteria</taxon>
        <taxon>Pseudomonadati</taxon>
        <taxon>Pseudomonadota</taxon>
        <taxon>Gammaproteobacteria</taxon>
        <taxon>Alteromonadales</taxon>
        <taxon>Psychromonadaceae</taxon>
        <taxon>Corallincola</taxon>
    </lineage>
</organism>
<evidence type="ECO:0000256" key="7">
    <source>
        <dbReference type="SAM" id="Coils"/>
    </source>
</evidence>
<dbReference type="InterPro" id="IPR036390">
    <property type="entry name" value="WH_DNA-bd_sf"/>
</dbReference>
<comment type="similarity">
    <text evidence="1">Belongs to the Fur family.</text>
</comment>
<evidence type="ECO:0000313" key="8">
    <source>
        <dbReference type="EMBL" id="MFD2097650.1"/>
    </source>
</evidence>
<dbReference type="Pfam" id="PF01475">
    <property type="entry name" value="FUR"/>
    <property type="match status" value="1"/>
</dbReference>
<evidence type="ECO:0000256" key="6">
    <source>
        <dbReference type="ARBA" id="ARBA00023163"/>
    </source>
</evidence>
<evidence type="ECO:0000256" key="5">
    <source>
        <dbReference type="ARBA" id="ARBA00023125"/>
    </source>
</evidence>
<keyword evidence="9" id="KW-1185">Reference proteome</keyword>
<evidence type="ECO:0000256" key="2">
    <source>
        <dbReference type="ARBA" id="ARBA00022491"/>
    </source>
</evidence>
<keyword evidence="2" id="KW-0678">Repressor</keyword>
<dbReference type="PANTHER" id="PTHR33202:SF6">
    <property type="entry name" value="ZINC UPTAKE REGULATION PROTEIN"/>
    <property type="match status" value="1"/>
</dbReference>
<proteinExistence type="inferred from homology"/>
<dbReference type="PANTHER" id="PTHR33202">
    <property type="entry name" value="ZINC UPTAKE REGULATION PROTEIN"/>
    <property type="match status" value="1"/>
</dbReference>
<name>A0ABW4XPZ6_9GAMM</name>
<evidence type="ECO:0000256" key="3">
    <source>
        <dbReference type="ARBA" id="ARBA00022833"/>
    </source>
</evidence>
<evidence type="ECO:0000313" key="9">
    <source>
        <dbReference type="Proteomes" id="UP001597380"/>
    </source>
</evidence>
<comment type="caution">
    <text evidence="8">The sequence shown here is derived from an EMBL/GenBank/DDBJ whole genome shotgun (WGS) entry which is preliminary data.</text>
</comment>
<dbReference type="InterPro" id="IPR043135">
    <property type="entry name" value="Fur_C"/>
</dbReference>
<evidence type="ECO:0000256" key="4">
    <source>
        <dbReference type="ARBA" id="ARBA00023015"/>
    </source>
</evidence>
<keyword evidence="7" id="KW-0175">Coiled coil</keyword>
<reference evidence="9" key="1">
    <citation type="journal article" date="2019" name="Int. J. Syst. Evol. Microbiol.">
        <title>The Global Catalogue of Microorganisms (GCM) 10K type strain sequencing project: providing services to taxonomists for standard genome sequencing and annotation.</title>
        <authorList>
            <consortium name="The Broad Institute Genomics Platform"/>
            <consortium name="The Broad Institute Genome Sequencing Center for Infectious Disease"/>
            <person name="Wu L."/>
            <person name="Ma J."/>
        </authorList>
    </citation>
    <scope>NUCLEOTIDE SEQUENCE [LARGE SCALE GENOMIC DNA]</scope>
    <source>
        <strain evidence="9">CGMCC 1.10992</strain>
    </source>
</reference>
<feature type="coiled-coil region" evidence="7">
    <location>
        <begin position="1"/>
        <end position="28"/>
    </location>
</feature>
<evidence type="ECO:0000256" key="1">
    <source>
        <dbReference type="ARBA" id="ARBA00007957"/>
    </source>
</evidence>
<dbReference type="Gene3D" id="1.10.10.10">
    <property type="entry name" value="Winged helix-like DNA-binding domain superfamily/Winged helix DNA-binding domain"/>
    <property type="match status" value="1"/>
</dbReference>
<keyword evidence="3" id="KW-0862">Zinc</keyword>
<protein>
    <submittedName>
        <fullName evidence="8">Fur family transcriptional regulator</fullName>
    </submittedName>
</protein>
<gene>
    <name evidence="8" type="ORF">ACFSJ3_16790</name>
</gene>
<keyword evidence="6" id="KW-0804">Transcription</keyword>